<reference evidence="6" key="1">
    <citation type="journal article" date="2019" name="Int. J. Syst. Evol. Microbiol.">
        <title>The Global Catalogue of Microorganisms (GCM) 10K type strain sequencing project: providing services to taxonomists for standard genome sequencing and annotation.</title>
        <authorList>
            <consortium name="The Broad Institute Genomics Platform"/>
            <consortium name="The Broad Institute Genome Sequencing Center for Infectious Disease"/>
            <person name="Wu L."/>
            <person name="Ma J."/>
        </authorList>
    </citation>
    <scope>NUCLEOTIDE SEQUENCE [LARGE SCALE GENOMIC DNA]</scope>
    <source>
        <strain evidence="6">CGMCC 1.10759</strain>
    </source>
</reference>
<proteinExistence type="predicted"/>
<comment type="pathway">
    <text evidence="1">Amino-acid biosynthesis; L-asparagine biosynthesis; L-asparagine from L-aspartate (L-Gln route): step 1/1.</text>
</comment>
<dbReference type="SUPFAM" id="SSF52402">
    <property type="entry name" value="Adenine nucleotide alpha hydrolases-like"/>
    <property type="match status" value="1"/>
</dbReference>
<dbReference type="PANTHER" id="PTHR43284:SF1">
    <property type="entry name" value="ASPARAGINE SYNTHETASE"/>
    <property type="match status" value="1"/>
</dbReference>
<evidence type="ECO:0000256" key="2">
    <source>
        <dbReference type="ARBA" id="ARBA00012737"/>
    </source>
</evidence>
<dbReference type="Gene3D" id="3.40.50.620">
    <property type="entry name" value="HUPs"/>
    <property type="match status" value="1"/>
</dbReference>
<dbReference type="EMBL" id="JBHSDU010000015">
    <property type="protein sequence ID" value="MFC4314928.1"/>
    <property type="molecule type" value="Genomic_DNA"/>
</dbReference>
<dbReference type="InterPro" id="IPR001962">
    <property type="entry name" value="Asn_synthase"/>
</dbReference>
<comment type="catalytic activity">
    <reaction evidence="3">
        <text>L-aspartate + L-glutamine + ATP + H2O = L-asparagine + L-glutamate + AMP + diphosphate + H(+)</text>
        <dbReference type="Rhea" id="RHEA:12228"/>
        <dbReference type="ChEBI" id="CHEBI:15377"/>
        <dbReference type="ChEBI" id="CHEBI:15378"/>
        <dbReference type="ChEBI" id="CHEBI:29985"/>
        <dbReference type="ChEBI" id="CHEBI:29991"/>
        <dbReference type="ChEBI" id="CHEBI:30616"/>
        <dbReference type="ChEBI" id="CHEBI:33019"/>
        <dbReference type="ChEBI" id="CHEBI:58048"/>
        <dbReference type="ChEBI" id="CHEBI:58359"/>
        <dbReference type="ChEBI" id="CHEBI:456215"/>
        <dbReference type="EC" id="6.3.5.4"/>
    </reaction>
</comment>
<keyword evidence="6" id="KW-1185">Reference proteome</keyword>
<evidence type="ECO:0000313" key="5">
    <source>
        <dbReference type="EMBL" id="MFC4314928.1"/>
    </source>
</evidence>
<name>A0ABV8T7C0_9GAMM</name>
<dbReference type="InterPro" id="IPR014729">
    <property type="entry name" value="Rossmann-like_a/b/a_fold"/>
</dbReference>
<evidence type="ECO:0000256" key="3">
    <source>
        <dbReference type="ARBA" id="ARBA00048741"/>
    </source>
</evidence>
<dbReference type="RefSeq" id="WP_380606504.1">
    <property type="nucleotide sequence ID" value="NZ_JBHSDU010000015.1"/>
</dbReference>
<organism evidence="5 6">
    <name type="scientific">Steroidobacter flavus</name>
    <dbReference type="NCBI Taxonomy" id="1842136"/>
    <lineage>
        <taxon>Bacteria</taxon>
        <taxon>Pseudomonadati</taxon>
        <taxon>Pseudomonadota</taxon>
        <taxon>Gammaproteobacteria</taxon>
        <taxon>Steroidobacterales</taxon>
        <taxon>Steroidobacteraceae</taxon>
        <taxon>Steroidobacter</taxon>
    </lineage>
</organism>
<evidence type="ECO:0000256" key="1">
    <source>
        <dbReference type="ARBA" id="ARBA00005187"/>
    </source>
</evidence>
<sequence>MFRYLAMVWDRTSPSQQEAAHLVAERLRQRSPQWREHYSAPGMQVFCIGMRDEAVQIHRVADNGGIVIGTLLARSRDLFSPTPDEPFHFGATHSESFVKSRGKWLIDHVWGDYVAFGCDAANDCKWVMKDPTGSLPCLRTDFRGVSIFFSRIGDCLDLRLLRFTVNEAYLRAHMMTGSSLQNASSLNEASPVRRGECIEFQKDSSGWHSSSKMYWTPLNYIGADDLIEDPQTAARAMQCVIKAATAGLARLHRSLLLRLSGGLDSSIIAGCLKGTPARFSAYTYFSPAGRSDERPWARLAANHAGCEHIESPMHPLDLDLTLGLRMPPSPEPSPLLGFIQRCSVEPALLERTQATAIFNGEGGDSGFCSDSIGYAVSEYLRTHGVAPRLFKLASQVALLTEKSSWTVLTTAIRRVVTGQNTGTPTARILEASQLVSPDIKHNFQGHDGVSHPWFQGQRRVPWDKIRRIGTLMMAPENYTVTATADAPVPEIVSPLYSQPVIELLLRIPIHTHFHRGHDRGLARMAFATDVPEPILRRLWKDRAPGFHDQLLERERPFLKETLLEGVLASHGLLDRPLLEEVLSARPTKNTVYPGEIFRHLDSEFWARHWLHSAPAQPA</sequence>
<protein>
    <recommendedName>
        <fullName evidence="2">asparagine synthase (glutamine-hydrolyzing)</fullName>
        <ecNumber evidence="2">6.3.5.4</ecNumber>
    </recommendedName>
</protein>
<feature type="domain" description="Asparagine synthetase" evidence="4">
    <location>
        <begin position="253"/>
        <end position="587"/>
    </location>
</feature>
<dbReference type="EC" id="6.3.5.4" evidence="2"/>
<dbReference type="Pfam" id="PF00733">
    <property type="entry name" value="Asn_synthase"/>
    <property type="match status" value="1"/>
</dbReference>
<comment type="caution">
    <text evidence="5">The sequence shown here is derived from an EMBL/GenBank/DDBJ whole genome shotgun (WGS) entry which is preliminary data.</text>
</comment>
<dbReference type="Proteomes" id="UP001595904">
    <property type="component" value="Unassembled WGS sequence"/>
</dbReference>
<evidence type="ECO:0000313" key="6">
    <source>
        <dbReference type="Proteomes" id="UP001595904"/>
    </source>
</evidence>
<gene>
    <name evidence="5" type="ORF">ACFPN2_38050</name>
</gene>
<accession>A0ABV8T7C0</accession>
<evidence type="ECO:0000259" key="4">
    <source>
        <dbReference type="Pfam" id="PF00733"/>
    </source>
</evidence>
<dbReference type="PANTHER" id="PTHR43284">
    <property type="entry name" value="ASPARAGINE SYNTHETASE (GLUTAMINE-HYDROLYZING)"/>
    <property type="match status" value="1"/>
</dbReference>
<dbReference type="InterPro" id="IPR051786">
    <property type="entry name" value="ASN_synthetase/amidase"/>
</dbReference>